<keyword evidence="3" id="KW-1185">Reference proteome</keyword>
<protein>
    <submittedName>
        <fullName evidence="2">DUF397 domain-containing protein</fullName>
    </submittedName>
</protein>
<evidence type="ECO:0000313" key="3">
    <source>
        <dbReference type="Proteomes" id="UP001602123"/>
    </source>
</evidence>
<dbReference type="Proteomes" id="UP001602123">
    <property type="component" value="Unassembled WGS sequence"/>
</dbReference>
<feature type="domain" description="DUF397" evidence="1">
    <location>
        <begin position="5"/>
        <end position="57"/>
    </location>
</feature>
<sequence>MSQVTWQKSSFSGNGPGNDCVEVAEVHGAVAVRESDDPSRSITASSESFAALIRTLKAGVFG</sequence>
<dbReference type="InterPro" id="IPR007278">
    <property type="entry name" value="DUF397"/>
</dbReference>
<gene>
    <name evidence="2" type="ORF">ACFYZM_32975</name>
</gene>
<dbReference type="Pfam" id="PF04149">
    <property type="entry name" value="DUF397"/>
    <property type="match status" value="1"/>
</dbReference>
<evidence type="ECO:0000313" key="2">
    <source>
        <dbReference type="EMBL" id="MFF4221054.1"/>
    </source>
</evidence>
<reference evidence="2 3" key="1">
    <citation type="submission" date="2024-10" db="EMBL/GenBank/DDBJ databases">
        <title>The Natural Products Discovery Center: Release of the First 8490 Sequenced Strains for Exploring Actinobacteria Biosynthetic Diversity.</title>
        <authorList>
            <person name="Kalkreuter E."/>
            <person name="Kautsar S.A."/>
            <person name="Yang D."/>
            <person name="Bader C.D."/>
            <person name="Teijaro C.N."/>
            <person name="Fluegel L."/>
            <person name="Davis C.M."/>
            <person name="Simpson J.R."/>
            <person name="Lauterbach L."/>
            <person name="Steele A.D."/>
            <person name="Gui C."/>
            <person name="Meng S."/>
            <person name="Li G."/>
            <person name="Viehrig K."/>
            <person name="Ye F."/>
            <person name="Su P."/>
            <person name="Kiefer A.F."/>
            <person name="Nichols A."/>
            <person name="Cepeda A.J."/>
            <person name="Yan W."/>
            <person name="Fan B."/>
            <person name="Jiang Y."/>
            <person name="Adhikari A."/>
            <person name="Zheng C.-J."/>
            <person name="Schuster L."/>
            <person name="Cowan T.M."/>
            <person name="Smanski M.J."/>
            <person name="Chevrette M.G."/>
            <person name="De Carvalho L.P.S."/>
            <person name="Shen B."/>
        </authorList>
    </citation>
    <scope>NUCLEOTIDE SEQUENCE [LARGE SCALE GENOMIC DNA]</scope>
    <source>
        <strain evidence="2 3">NPDC001650</strain>
    </source>
</reference>
<evidence type="ECO:0000259" key="1">
    <source>
        <dbReference type="Pfam" id="PF04149"/>
    </source>
</evidence>
<dbReference type="EMBL" id="JBIAUT010000019">
    <property type="protein sequence ID" value="MFF4221054.1"/>
    <property type="molecule type" value="Genomic_DNA"/>
</dbReference>
<accession>A0ABW6UBR1</accession>
<name>A0ABW6UBR1_9ACTN</name>
<comment type="caution">
    <text evidence="2">The sequence shown here is derived from an EMBL/GenBank/DDBJ whole genome shotgun (WGS) entry which is preliminary data.</text>
</comment>
<dbReference type="RefSeq" id="WP_388634228.1">
    <property type="nucleotide sequence ID" value="NZ_JBIAUT010000019.1"/>
</dbReference>
<organism evidence="2 3">
    <name type="scientific">Streptomyces nondiastaticus</name>
    <dbReference type="NCBI Taxonomy" id="3154512"/>
    <lineage>
        <taxon>Bacteria</taxon>
        <taxon>Bacillati</taxon>
        <taxon>Actinomycetota</taxon>
        <taxon>Actinomycetes</taxon>
        <taxon>Kitasatosporales</taxon>
        <taxon>Streptomycetaceae</taxon>
        <taxon>Streptomyces</taxon>
    </lineage>
</organism>
<proteinExistence type="predicted"/>